<evidence type="ECO:0000313" key="8">
    <source>
        <dbReference type="WBParaSite" id="HNAJ_0000209801-mRNA-1"/>
    </source>
</evidence>
<evidence type="ECO:0000256" key="3">
    <source>
        <dbReference type="ARBA" id="ARBA00023069"/>
    </source>
</evidence>
<dbReference type="PANTHER" id="PTHR21625:SF0">
    <property type="entry name" value="DYNEIN REGULATORY COMPLEX SUBUNIT 2"/>
    <property type="match status" value="1"/>
</dbReference>
<proteinExistence type="predicted"/>
<keyword evidence="2" id="KW-0282">Flagellum</keyword>
<evidence type="ECO:0000313" key="6">
    <source>
        <dbReference type="EMBL" id="VDN97956.1"/>
    </source>
</evidence>
<comment type="subcellular location">
    <subcellularLocation>
        <location evidence="1">Cytoplasm</location>
        <location evidence="1">Cytoskeleton</location>
        <location evidence="1">Flagellum axoneme</location>
    </subcellularLocation>
</comment>
<keyword evidence="4" id="KW-0966">Cell projection</keyword>
<evidence type="ECO:0000256" key="4">
    <source>
        <dbReference type="ARBA" id="ARBA00023273"/>
    </source>
</evidence>
<keyword evidence="5" id="KW-0175">Coiled coil</keyword>
<dbReference type="GO" id="GO:0070286">
    <property type="term" value="P:axonemal dynein complex assembly"/>
    <property type="evidence" value="ECO:0007669"/>
    <property type="project" value="InterPro"/>
</dbReference>
<dbReference type="Proteomes" id="UP000278807">
    <property type="component" value="Unassembled WGS sequence"/>
</dbReference>
<name>A0A0R3T4W0_RODNA</name>
<dbReference type="OrthoDB" id="7760980at2759"/>
<reference evidence="8" key="1">
    <citation type="submission" date="2017-02" db="UniProtKB">
        <authorList>
            <consortium name="WormBaseParasite"/>
        </authorList>
    </citation>
    <scope>IDENTIFICATION</scope>
</reference>
<protein>
    <submittedName>
        <fullName evidence="8">Coiled-coil domain-containing protein 63</fullName>
    </submittedName>
</protein>
<evidence type="ECO:0000256" key="5">
    <source>
        <dbReference type="SAM" id="Coils"/>
    </source>
</evidence>
<dbReference type="InterPro" id="IPR039750">
    <property type="entry name" value="DRC1/DRC2"/>
</dbReference>
<feature type="coiled-coil region" evidence="5">
    <location>
        <begin position="201"/>
        <end position="246"/>
    </location>
</feature>
<evidence type="ECO:0000256" key="2">
    <source>
        <dbReference type="ARBA" id="ARBA00022846"/>
    </source>
</evidence>
<organism evidence="8">
    <name type="scientific">Rodentolepis nana</name>
    <name type="common">Dwarf tapeworm</name>
    <name type="synonym">Hymenolepis nana</name>
    <dbReference type="NCBI Taxonomy" id="102285"/>
    <lineage>
        <taxon>Eukaryota</taxon>
        <taxon>Metazoa</taxon>
        <taxon>Spiralia</taxon>
        <taxon>Lophotrochozoa</taxon>
        <taxon>Platyhelminthes</taxon>
        <taxon>Cestoda</taxon>
        <taxon>Eucestoda</taxon>
        <taxon>Cyclophyllidea</taxon>
        <taxon>Hymenolepididae</taxon>
        <taxon>Rodentolepis</taxon>
    </lineage>
</organism>
<dbReference type="PANTHER" id="PTHR21625">
    <property type="entry name" value="NYD-SP28 PROTEIN"/>
    <property type="match status" value="1"/>
</dbReference>
<reference evidence="6 7" key="2">
    <citation type="submission" date="2018-11" db="EMBL/GenBank/DDBJ databases">
        <authorList>
            <consortium name="Pathogen Informatics"/>
        </authorList>
    </citation>
    <scope>NUCLEOTIDE SEQUENCE [LARGE SCALE GENOMIC DNA]</scope>
</reference>
<dbReference type="GO" id="GO:0003352">
    <property type="term" value="P:regulation of cilium movement"/>
    <property type="evidence" value="ECO:0007669"/>
    <property type="project" value="TreeGrafter"/>
</dbReference>
<evidence type="ECO:0000256" key="1">
    <source>
        <dbReference type="ARBA" id="ARBA00004611"/>
    </source>
</evidence>
<gene>
    <name evidence="6" type="ORF">HNAJ_LOCUS2097</name>
</gene>
<evidence type="ECO:0000313" key="7">
    <source>
        <dbReference type="Proteomes" id="UP000278807"/>
    </source>
</evidence>
<sequence length="453" mass="53634">MSKINSLTLDHQWRLIFRKAKTKEIKKDLEILKSTFERINDRYISEEQYMMSLRSHLQSLDSFVGVQNERLEKMKHLFGAELSIMKREYEAEKTYMVTRHAQKIDELKDVYVAFDRYFLQKEQTARSEYANIRDGMKNKLIEDKHSLRIKLEKKVESILAEFNNLRTNYLKATEERRVYYDDLQKRNDQAMKDIAIQVSLIHTLSDAIAAERARINSLNDEFGEKNRSLREEKENLSCQLIGMKKMVNRLKDHQRHKLIKMVKISDDVQKSLAKLVKEVNIIIGLGEMCRQLEDEEETILPFVHPCSLYEEEKLLLDDKKLESVSILIKNKCLIILLHLHVLLIPYQKLKPYEQLDIFWRRFSKVQLDKLALLKERQILEEENRRLKAIVARYLENLSVNEKVMSHPNSLLIICDKLDIIVDPAMRKRCERPVATVKFNGALMDKDDTVLRQK</sequence>
<keyword evidence="7" id="KW-1185">Reference proteome</keyword>
<feature type="coiled-coil region" evidence="5">
    <location>
        <begin position="369"/>
        <end position="396"/>
    </location>
</feature>
<dbReference type="WBParaSite" id="HNAJ_0000209801-mRNA-1">
    <property type="protein sequence ID" value="HNAJ_0000209801-mRNA-1"/>
    <property type="gene ID" value="HNAJ_0000209801"/>
</dbReference>
<dbReference type="AlphaFoldDB" id="A0A0R3T4W0"/>
<dbReference type="GO" id="GO:0005858">
    <property type="term" value="C:axonemal dynein complex"/>
    <property type="evidence" value="ECO:0007669"/>
    <property type="project" value="InterPro"/>
</dbReference>
<keyword evidence="3" id="KW-0969">Cilium</keyword>
<dbReference type="EMBL" id="UZAE01000960">
    <property type="protein sequence ID" value="VDN97956.1"/>
    <property type="molecule type" value="Genomic_DNA"/>
</dbReference>
<dbReference type="GO" id="GO:0060285">
    <property type="term" value="P:cilium-dependent cell motility"/>
    <property type="evidence" value="ECO:0007669"/>
    <property type="project" value="TreeGrafter"/>
</dbReference>
<accession>A0A0R3T4W0</accession>
<dbReference type="STRING" id="102285.A0A0R3T4W0"/>